<protein>
    <recommendedName>
        <fullName evidence="6">aminobutyraldehyde dehydrogenase</fullName>
        <ecNumber evidence="6">1.2.1.19</ecNumber>
    </recommendedName>
</protein>
<dbReference type="Pfam" id="PF00171">
    <property type="entry name" value="Aldedh"/>
    <property type="match status" value="1"/>
</dbReference>
<dbReference type="Gene3D" id="3.100.10.10">
    <property type="match status" value="1"/>
</dbReference>
<evidence type="ECO:0000256" key="4">
    <source>
        <dbReference type="ARBA" id="ARBA00023053"/>
    </source>
</evidence>
<evidence type="ECO:0000259" key="11">
    <source>
        <dbReference type="Pfam" id="PF00171"/>
    </source>
</evidence>
<dbReference type="Pfam" id="PF17135">
    <property type="entry name" value="Ribosomal_L18"/>
    <property type="match status" value="1"/>
</dbReference>
<dbReference type="InterPro" id="IPR016162">
    <property type="entry name" value="Ald_DH_N"/>
</dbReference>
<feature type="compositionally biased region" description="Polar residues" evidence="9">
    <location>
        <begin position="241"/>
        <end position="257"/>
    </location>
</feature>
<proteinExistence type="inferred from homology"/>
<dbReference type="SUPFAM" id="SSF47874">
    <property type="entry name" value="Annexin"/>
    <property type="match status" value="1"/>
</dbReference>
<feature type="region of interest" description="Disordered" evidence="9">
    <location>
        <begin position="241"/>
        <end position="264"/>
    </location>
</feature>
<reference evidence="13 14" key="1">
    <citation type="submission" date="2019-01" db="EMBL/GenBank/DDBJ databases">
        <title>Sequencing of cultivated peanut Arachis hypogaea provides insights into genome evolution and oil improvement.</title>
        <authorList>
            <person name="Chen X."/>
        </authorList>
    </citation>
    <scope>NUCLEOTIDE SEQUENCE [LARGE SCALE GENOMIC DNA]</scope>
    <source>
        <strain evidence="14">cv. Fuhuasheng</strain>
        <tissue evidence="13">Leaves</tissue>
    </source>
</reference>
<dbReference type="EMBL" id="SDMP01000018">
    <property type="protein sequence ID" value="RYQ96174.1"/>
    <property type="molecule type" value="Genomic_DNA"/>
</dbReference>
<evidence type="ECO:0000256" key="7">
    <source>
        <dbReference type="ARBA" id="ARBA00047421"/>
    </source>
</evidence>
<gene>
    <name evidence="13" type="ORF">Ahy_B08g091764</name>
</gene>
<dbReference type="GO" id="GO:0019145">
    <property type="term" value="F:aminobutyraldehyde dehydrogenase (NAD+) activity"/>
    <property type="evidence" value="ECO:0007669"/>
    <property type="project" value="UniProtKB-EC"/>
</dbReference>
<evidence type="ECO:0000256" key="1">
    <source>
        <dbReference type="ARBA" id="ARBA00009986"/>
    </source>
</evidence>
<comment type="catalytic activity">
    <reaction evidence="8">
        <text>4-aminobutanal + NAD(+) + H2O = 4-aminobutanoate + NADH + 2 H(+)</text>
        <dbReference type="Rhea" id="RHEA:19105"/>
        <dbReference type="ChEBI" id="CHEBI:15377"/>
        <dbReference type="ChEBI" id="CHEBI:15378"/>
        <dbReference type="ChEBI" id="CHEBI:57540"/>
        <dbReference type="ChEBI" id="CHEBI:57945"/>
        <dbReference type="ChEBI" id="CHEBI:58264"/>
        <dbReference type="ChEBI" id="CHEBI:59888"/>
        <dbReference type="EC" id="1.2.1.19"/>
    </reaction>
    <physiologicalReaction direction="left-to-right" evidence="8">
        <dbReference type="Rhea" id="RHEA:19106"/>
    </physiologicalReaction>
</comment>
<dbReference type="GO" id="GO:0005544">
    <property type="term" value="F:calcium-dependent phospholipid binding"/>
    <property type="evidence" value="ECO:0007669"/>
    <property type="project" value="InterPro"/>
</dbReference>
<name>A0A444Y2L7_ARAHY</name>
<keyword evidence="4" id="KW-0915">Sodium</keyword>
<dbReference type="InterPro" id="IPR016161">
    <property type="entry name" value="Ald_DH/histidinol_DH"/>
</dbReference>
<keyword evidence="10" id="KW-0732">Signal</keyword>
<keyword evidence="2" id="KW-0689">Ribosomal protein</keyword>
<accession>A0A444Y2L7</accession>
<evidence type="ECO:0000313" key="14">
    <source>
        <dbReference type="Proteomes" id="UP000289738"/>
    </source>
</evidence>
<dbReference type="InterPro" id="IPR037104">
    <property type="entry name" value="Annexin_sf"/>
</dbReference>
<dbReference type="PANTHER" id="PTHR43860:SF2">
    <property type="entry name" value="BETAINE ALDEHYDE DEHYDROGENASE-RELATED"/>
    <property type="match status" value="1"/>
</dbReference>
<dbReference type="GO" id="GO:0005509">
    <property type="term" value="F:calcium ion binding"/>
    <property type="evidence" value="ECO:0007669"/>
    <property type="project" value="InterPro"/>
</dbReference>
<dbReference type="GO" id="GO:0005840">
    <property type="term" value="C:ribosome"/>
    <property type="evidence" value="ECO:0007669"/>
    <property type="project" value="UniProtKB-KW"/>
</dbReference>
<evidence type="ECO:0000256" key="5">
    <source>
        <dbReference type="ARBA" id="ARBA00023274"/>
    </source>
</evidence>
<dbReference type="GO" id="GO:1990904">
    <property type="term" value="C:ribonucleoprotein complex"/>
    <property type="evidence" value="ECO:0007669"/>
    <property type="project" value="UniProtKB-KW"/>
</dbReference>
<comment type="caution">
    <text evidence="13">The sequence shown here is derived from an EMBL/GenBank/DDBJ whole genome shotgun (WGS) entry which is preliminary data.</text>
</comment>
<evidence type="ECO:0000259" key="12">
    <source>
        <dbReference type="Pfam" id="PF17135"/>
    </source>
</evidence>
<keyword evidence="14" id="KW-1185">Reference proteome</keyword>
<dbReference type="Gene3D" id="1.10.220.10">
    <property type="entry name" value="Annexin"/>
    <property type="match status" value="1"/>
</dbReference>
<dbReference type="Proteomes" id="UP000289738">
    <property type="component" value="Chromosome B08"/>
</dbReference>
<evidence type="ECO:0000256" key="6">
    <source>
        <dbReference type="ARBA" id="ARBA00039138"/>
    </source>
</evidence>
<dbReference type="STRING" id="3818.A0A444Y2L7"/>
<evidence type="ECO:0000256" key="8">
    <source>
        <dbReference type="ARBA" id="ARBA00049215"/>
    </source>
</evidence>
<feature type="chain" id="PRO_5019459869" description="aminobutyraldehyde dehydrogenase" evidence="10">
    <location>
        <begin position="21"/>
        <end position="316"/>
    </location>
</feature>
<evidence type="ECO:0000313" key="13">
    <source>
        <dbReference type="EMBL" id="RYQ96174.1"/>
    </source>
</evidence>
<feature type="signal peptide" evidence="10">
    <location>
        <begin position="1"/>
        <end position="20"/>
    </location>
</feature>
<comment type="similarity">
    <text evidence="1">Belongs to the aldehyde dehydrogenase family.</text>
</comment>
<keyword evidence="5" id="KW-0687">Ribonucleoprotein</keyword>
<evidence type="ECO:0000256" key="10">
    <source>
        <dbReference type="SAM" id="SignalP"/>
    </source>
</evidence>
<organism evidence="13 14">
    <name type="scientific">Arachis hypogaea</name>
    <name type="common">Peanut</name>
    <dbReference type="NCBI Taxonomy" id="3818"/>
    <lineage>
        <taxon>Eukaryota</taxon>
        <taxon>Viridiplantae</taxon>
        <taxon>Streptophyta</taxon>
        <taxon>Embryophyta</taxon>
        <taxon>Tracheophyta</taxon>
        <taxon>Spermatophyta</taxon>
        <taxon>Magnoliopsida</taxon>
        <taxon>eudicotyledons</taxon>
        <taxon>Gunneridae</taxon>
        <taxon>Pentapetalae</taxon>
        <taxon>rosids</taxon>
        <taxon>fabids</taxon>
        <taxon>Fabales</taxon>
        <taxon>Fabaceae</taxon>
        <taxon>Papilionoideae</taxon>
        <taxon>50 kb inversion clade</taxon>
        <taxon>dalbergioids sensu lato</taxon>
        <taxon>Dalbergieae</taxon>
        <taxon>Pterocarpus clade</taxon>
        <taxon>Arachis</taxon>
    </lineage>
</organism>
<dbReference type="EC" id="1.2.1.19" evidence="6"/>
<dbReference type="SUPFAM" id="SSF53720">
    <property type="entry name" value="ALDH-like"/>
    <property type="match status" value="1"/>
</dbReference>
<comment type="catalytic activity">
    <reaction evidence="7">
        <text>3-aminopropanal + NAD(+) + H2O = beta-alanine + NADH + 2 H(+)</text>
        <dbReference type="Rhea" id="RHEA:30695"/>
        <dbReference type="ChEBI" id="CHEBI:15377"/>
        <dbReference type="ChEBI" id="CHEBI:15378"/>
        <dbReference type="ChEBI" id="CHEBI:57540"/>
        <dbReference type="ChEBI" id="CHEBI:57945"/>
        <dbReference type="ChEBI" id="CHEBI:57966"/>
        <dbReference type="ChEBI" id="CHEBI:58374"/>
    </reaction>
    <physiologicalReaction direction="left-to-right" evidence="7">
        <dbReference type="Rhea" id="RHEA:30696"/>
    </physiologicalReaction>
</comment>
<sequence>MEVAFPSSALLVSALLPLNAYFDCSVAAARRALNCNKGNDWPSASGAHQARYLCAIDAKVVERKDHLAKLESLDCGKPLDEAAWDMDDVAGCFEFYADLAEKLEAKQKAPVSLPMETFKREIHDSLICVIIRLVLLWTLDPAERDAFLANEATKRWTSSNQFLMKIACTRKAYHARYKKSLEEDVAHHTTGSSVSFMVIHIGGETNLKFIYCAAACFHGGRDDPIPSPFHPLTDGSTQPIIHGESQPNGNSHKSTNPFDFLDDADVSDVEHGNMEAVKHFGPAPGVPHSHTKLYVRSKERKFERARGRMNNKELRV</sequence>
<feature type="domain" description="Large ribosomal subunit protein uL15/eL18" evidence="12">
    <location>
        <begin position="274"/>
        <end position="315"/>
    </location>
</feature>
<dbReference type="Gene3D" id="3.40.605.10">
    <property type="entry name" value="Aldehyde Dehydrogenase, Chain A, domain 1"/>
    <property type="match status" value="1"/>
</dbReference>
<evidence type="ECO:0000256" key="3">
    <source>
        <dbReference type="ARBA" id="ARBA00023027"/>
    </source>
</evidence>
<dbReference type="GO" id="GO:0110095">
    <property type="term" value="P:cellular detoxification of aldehyde"/>
    <property type="evidence" value="ECO:0007669"/>
    <property type="project" value="UniProtKB-ARBA"/>
</dbReference>
<dbReference type="InterPro" id="IPR015590">
    <property type="entry name" value="Aldehyde_DH_dom"/>
</dbReference>
<dbReference type="PANTHER" id="PTHR43860">
    <property type="entry name" value="BETAINE ALDEHYDE DEHYDROGENASE"/>
    <property type="match status" value="1"/>
</dbReference>
<dbReference type="AlphaFoldDB" id="A0A444Y2L7"/>
<feature type="domain" description="Aldehyde dehydrogenase" evidence="11">
    <location>
        <begin position="25"/>
        <end position="111"/>
    </location>
</feature>
<keyword evidence="3" id="KW-0520">NAD</keyword>
<evidence type="ECO:0000256" key="9">
    <source>
        <dbReference type="SAM" id="MobiDB-lite"/>
    </source>
</evidence>
<evidence type="ECO:0000256" key="2">
    <source>
        <dbReference type="ARBA" id="ARBA00022980"/>
    </source>
</evidence>
<dbReference type="InterPro" id="IPR021131">
    <property type="entry name" value="Ribosomal_uL15/eL18"/>
</dbReference>